<evidence type="ECO:0000313" key="2">
    <source>
        <dbReference type="EMBL" id="OWK40237.1"/>
    </source>
</evidence>
<dbReference type="Proteomes" id="UP000214646">
    <property type="component" value="Unassembled WGS sequence"/>
</dbReference>
<dbReference type="SMART" id="SM00564">
    <property type="entry name" value="PQQ"/>
    <property type="match status" value="5"/>
</dbReference>
<keyword evidence="3" id="KW-1185">Reference proteome</keyword>
<dbReference type="PANTHER" id="PTHR34512:SF30">
    <property type="entry name" value="OUTER MEMBRANE PROTEIN ASSEMBLY FACTOR BAMB"/>
    <property type="match status" value="1"/>
</dbReference>
<reference evidence="3" key="1">
    <citation type="submission" date="2017-06" db="EMBL/GenBank/DDBJ databases">
        <title>Genome analysis of Fimbriiglobus ruber SP5, the first member of the order Planctomycetales with confirmed chitinolytic capability.</title>
        <authorList>
            <person name="Ravin N.V."/>
            <person name="Rakitin A.L."/>
            <person name="Ivanova A.A."/>
            <person name="Beletsky A.V."/>
            <person name="Kulichevskaya I.S."/>
            <person name="Mardanov A.V."/>
            <person name="Dedysh S.N."/>
        </authorList>
    </citation>
    <scope>NUCLEOTIDE SEQUENCE [LARGE SCALE GENOMIC DNA]</scope>
    <source>
        <strain evidence="3">SP5</strain>
    </source>
</reference>
<proteinExistence type="predicted"/>
<dbReference type="PANTHER" id="PTHR34512">
    <property type="entry name" value="CELL SURFACE PROTEIN"/>
    <property type="match status" value="1"/>
</dbReference>
<dbReference type="EMBL" id="NIDE01000008">
    <property type="protein sequence ID" value="OWK40237.1"/>
    <property type="molecule type" value="Genomic_DNA"/>
</dbReference>
<evidence type="ECO:0000313" key="3">
    <source>
        <dbReference type="Proteomes" id="UP000214646"/>
    </source>
</evidence>
<gene>
    <name evidence="2" type="ORF">FRUB_05156</name>
</gene>
<sequence length="425" mass="44981">MLAAALLITSTAVAADWPGFGGPNRDGICTEKGLLKQWPKDGPPLLWTAKNLGTGWGTPSIAVGTIFGIGTRDGKDGVWALKEADGSELWFTPFANPAKLLQQTNGPASTPTYHDGKVYAVSTNGTLSCLDAAAGKPVWKKSYVTDFGGKVPAWGYTDSVLVDGDKVICTPGGTKGAIAALKAATGDVVWKTEVNPVGNGNGYSSPLKATILGVPMYVAVLGQSSGLVGVHADTGKLLWQYKKTPAAGGVAQIPIPIVHGDHVWVSTSYGGGAALLQIVQAGKDEFEVKEIKAYKKPELNNHHGGMVLVGDHIYFGHNQNGGDPVCVDFKTGEIAWGPEKPPAGGQKSAAVLYADGRLYFRYENGVMVLIDPSPKELKVVSSFKLPPPDIKSYPQSWPHPVIANGKLYIRDQNVMYCYDVRLPGA</sequence>
<dbReference type="InterPro" id="IPR011047">
    <property type="entry name" value="Quinoprotein_ADH-like_sf"/>
</dbReference>
<dbReference type="Gene3D" id="2.130.10.10">
    <property type="entry name" value="YVTN repeat-like/Quinoprotein amine dehydrogenase"/>
    <property type="match status" value="1"/>
</dbReference>
<name>A0A225DVM0_9BACT</name>
<dbReference type="Pfam" id="PF13360">
    <property type="entry name" value="PQQ_2"/>
    <property type="match status" value="1"/>
</dbReference>
<evidence type="ECO:0000259" key="1">
    <source>
        <dbReference type="Pfam" id="PF13360"/>
    </source>
</evidence>
<accession>A0A225DVM0</accession>
<protein>
    <submittedName>
        <fullName evidence="2">Putative polyvinylalcohol dehydrogenase</fullName>
    </submittedName>
</protein>
<dbReference type="AlphaFoldDB" id="A0A225DVM0"/>
<organism evidence="2 3">
    <name type="scientific">Fimbriiglobus ruber</name>
    <dbReference type="NCBI Taxonomy" id="1908690"/>
    <lineage>
        <taxon>Bacteria</taxon>
        <taxon>Pseudomonadati</taxon>
        <taxon>Planctomycetota</taxon>
        <taxon>Planctomycetia</taxon>
        <taxon>Gemmatales</taxon>
        <taxon>Gemmataceae</taxon>
        <taxon>Fimbriiglobus</taxon>
    </lineage>
</organism>
<dbReference type="InterPro" id="IPR018391">
    <property type="entry name" value="PQQ_b-propeller_rpt"/>
</dbReference>
<dbReference type="SUPFAM" id="SSF50998">
    <property type="entry name" value="Quinoprotein alcohol dehydrogenase-like"/>
    <property type="match status" value="1"/>
</dbReference>
<dbReference type="InterPro" id="IPR015943">
    <property type="entry name" value="WD40/YVTN_repeat-like_dom_sf"/>
</dbReference>
<feature type="domain" description="Pyrrolo-quinoline quinone repeat" evidence="1">
    <location>
        <begin position="77"/>
        <end position="336"/>
    </location>
</feature>
<dbReference type="InterPro" id="IPR002372">
    <property type="entry name" value="PQQ_rpt_dom"/>
</dbReference>
<comment type="caution">
    <text evidence="2">The sequence shown here is derived from an EMBL/GenBank/DDBJ whole genome shotgun (WGS) entry which is preliminary data.</text>
</comment>